<evidence type="ECO:0000256" key="1">
    <source>
        <dbReference type="SAM" id="MobiDB-lite"/>
    </source>
</evidence>
<dbReference type="Proteomes" id="UP000504610">
    <property type="component" value="Chromosome 4"/>
</dbReference>
<keyword evidence="3" id="KW-1185">Reference proteome</keyword>
<keyword evidence="2" id="KW-0732">Signal</keyword>
<dbReference type="KEGG" id="rsz:130511519"/>
<dbReference type="InterPro" id="IPR010800">
    <property type="entry name" value="GRP"/>
</dbReference>
<name>A0A9W3DLD8_RAPSA</name>
<dbReference type="RefSeq" id="XP_056864577.1">
    <property type="nucleotide sequence ID" value="XM_057008597.1"/>
</dbReference>
<evidence type="ECO:0000313" key="4">
    <source>
        <dbReference type="RefSeq" id="XP_056864577.1"/>
    </source>
</evidence>
<protein>
    <submittedName>
        <fullName evidence="4">Glycine-rich protein 3 short isoform-like</fullName>
    </submittedName>
</protein>
<proteinExistence type="predicted"/>
<feature type="chain" id="PRO_5040785032" evidence="2">
    <location>
        <begin position="25"/>
        <end position="86"/>
    </location>
</feature>
<accession>A0A9W3DLD8</accession>
<reference evidence="4" key="2">
    <citation type="submission" date="2025-08" db="UniProtKB">
        <authorList>
            <consortium name="RefSeq"/>
        </authorList>
    </citation>
    <scope>IDENTIFICATION</scope>
    <source>
        <tissue evidence="4">Leaf</tissue>
    </source>
</reference>
<evidence type="ECO:0000256" key="2">
    <source>
        <dbReference type="SAM" id="SignalP"/>
    </source>
</evidence>
<feature type="region of interest" description="Disordered" evidence="1">
    <location>
        <begin position="22"/>
        <end position="42"/>
    </location>
</feature>
<organism evidence="3 4">
    <name type="scientific">Raphanus sativus</name>
    <name type="common">Radish</name>
    <name type="synonym">Raphanus raphanistrum var. sativus</name>
    <dbReference type="NCBI Taxonomy" id="3726"/>
    <lineage>
        <taxon>Eukaryota</taxon>
        <taxon>Viridiplantae</taxon>
        <taxon>Streptophyta</taxon>
        <taxon>Embryophyta</taxon>
        <taxon>Tracheophyta</taxon>
        <taxon>Spermatophyta</taxon>
        <taxon>Magnoliopsida</taxon>
        <taxon>eudicotyledons</taxon>
        <taxon>Gunneridae</taxon>
        <taxon>Pentapetalae</taxon>
        <taxon>rosids</taxon>
        <taxon>malvids</taxon>
        <taxon>Brassicales</taxon>
        <taxon>Brassicaceae</taxon>
        <taxon>Brassiceae</taxon>
        <taxon>Raphanus</taxon>
    </lineage>
</organism>
<dbReference type="GeneID" id="130511519"/>
<evidence type="ECO:0000313" key="3">
    <source>
        <dbReference type="Proteomes" id="UP000504610"/>
    </source>
</evidence>
<sequence>MAYKVLLLLGLLAVLLVASEVAEGSGRQPGTVKSASRGKVQPDQYGGGYGGGGGASGCSPGCCMAAPGYGGCSKCGPGYGGCSRCC</sequence>
<gene>
    <name evidence="4" type="primary">LOC130511519</name>
</gene>
<dbReference type="Pfam" id="PF07172">
    <property type="entry name" value="GRP"/>
    <property type="match status" value="1"/>
</dbReference>
<dbReference type="AlphaFoldDB" id="A0A9W3DLD8"/>
<feature type="signal peptide" evidence="2">
    <location>
        <begin position="1"/>
        <end position="24"/>
    </location>
</feature>
<reference evidence="3" key="1">
    <citation type="journal article" date="2019" name="Database">
        <title>The radish genome database (RadishGD): an integrated information resource for radish genomics.</title>
        <authorList>
            <person name="Yu H.J."/>
            <person name="Baek S."/>
            <person name="Lee Y.J."/>
            <person name="Cho A."/>
            <person name="Mun J.H."/>
        </authorList>
    </citation>
    <scope>NUCLEOTIDE SEQUENCE [LARGE SCALE GENOMIC DNA]</scope>
    <source>
        <strain evidence="3">cv. WK10039</strain>
    </source>
</reference>